<dbReference type="OrthoDB" id="2017974at2759"/>
<dbReference type="InterPro" id="IPR011990">
    <property type="entry name" value="TPR-like_helical_dom_sf"/>
</dbReference>
<accession>Q753M2</accession>
<feature type="compositionally biased region" description="Polar residues" evidence="1">
    <location>
        <begin position="155"/>
        <end position="177"/>
    </location>
</feature>
<dbReference type="PANTHER" id="PTHR15696">
    <property type="entry name" value="SMG-7 SUPPRESSOR WITH MORPHOLOGICAL EFFECT ON GENITALIA PROTEIN 7"/>
    <property type="match status" value="1"/>
</dbReference>
<organism evidence="3 4">
    <name type="scientific">Eremothecium gossypii (strain ATCC 10895 / CBS 109.51 / FGSC 9923 / NRRL Y-1056)</name>
    <name type="common">Yeast</name>
    <name type="synonym">Ashbya gossypii</name>
    <dbReference type="NCBI Taxonomy" id="284811"/>
    <lineage>
        <taxon>Eukaryota</taxon>
        <taxon>Fungi</taxon>
        <taxon>Dikarya</taxon>
        <taxon>Ascomycota</taxon>
        <taxon>Saccharomycotina</taxon>
        <taxon>Saccharomycetes</taxon>
        <taxon>Saccharomycetales</taxon>
        <taxon>Saccharomycetaceae</taxon>
        <taxon>Eremothecium</taxon>
    </lineage>
</organism>
<dbReference type="PANTHER" id="PTHR15696:SF0">
    <property type="entry name" value="TELOMERASE-BINDING PROTEIN EST1A"/>
    <property type="match status" value="1"/>
</dbReference>
<evidence type="ECO:0000256" key="1">
    <source>
        <dbReference type="SAM" id="MobiDB-lite"/>
    </source>
</evidence>
<keyword evidence="4" id="KW-1185">Reference proteome</keyword>
<dbReference type="GeneID" id="4622100"/>
<dbReference type="InParanoid" id="Q753M2"/>
<dbReference type="Pfam" id="PF13638">
    <property type="entry name" value="PIN_4"/>
    <property type="match status" value="1"/>
</dbReference>
<dbReference type="KEGG" id="ago:AGOS_AFR290W"/>
<dbReference type="SUPFAM" id="SSF48452">
    <property type="entry name" value="TPR-like"/>
    <property type="match status" value="1"/>
</dbReference>
<name>Q753M2_EREGS</name>
<dbReference type="Gene3D" id="3.40.50.1010">
    <property type="entry name" value="5'-nuclease"/>
    <property type="match status" value="1"/>
</dbReference>
<evidence type="ECO:0000313" key="4">
    <source>
        <dbReference type="Proteomes" id="UP000000591"/>
    </source>
</evidence>
<feature type="region of interest" description="Disordered" evidence="1">
    <location>
        <begin position="136"/>
        <end position="279"/>
    </location>
</feature>
<reference evidence="3 4" key="1">
    <citation type="journal article" date="2004" name="Science">
        <title>The Ashbya gossypii genome as a tool for mapping the ancient Saccharomyces cerevisiae genome.</title>
        <authorList>
            <person name="Dietrich F.S."/>
            <person name="Voegeli S."/>
            <person name="Brachat S."/>
            <person name="Lerch A."/>
            <person name="Gates K."/>
            <person name="Steiner S."/>
            <person name="Mohr C."/>
            <person name="Pohlmann R."/>
            <person name="Luedi P."/>
            <person name="Choi S."/>
            <person name="Wing R.A."/>
            <person name="Flavier A."/>
            <person name="Gaffney T.D."/>
            <person name="Philippsen P."/>
        </authorList>
    </citation>
    <scope>NUCLEOTIDE SEQUENCE [LARGE SCALE GENOMIC DNA]</scope>
    <source>
        <strain evidence="4">ATCC 10895 / CBS 109.51 / FGSC 9923 / NRRL Y-1056</strain>
    </source>
</reference>
<dbReference type="GO" id="GO:0000184">
    <property type="term" value="P:nuclear-transcribed mRNA catabolic process, nonsense-mediated decay"/>
    <property type="evidence" value="ECO:0000318"/>
    <property type="project" value="GO_Central"/>
</dbReference>
<gene>
    <name evidence="3" type="ORF">AGOS_AFR290W</name>
</gene>
<evidence type="ECO:0000259" key="2">
    <source>
        <dbReference type="SMART" id="SM00670"/>
    </source>
</evidence>
<feature type="compositionally biased region" description="Low complexity" evidence="1">
    <location>
        <begin position="201"/>
        <end position="216"/>
    </location>
</feature>
<dbReference type="eggNOG" id="ENOG502QQKF">
    <property type="taxonomic scope" value="Eukaryota"/>
</dbReference>
<dbReference type="InterPro" id="IPR002716">
    <property type="entry name" value="PIN_dom"/>
</dbReference>
<evidence type="ECO:0000313" key="3">
    <source>
        <dbReference type="EMBL" id="AAS53661.2"/>
    </source>
</evidence>
<dbReference type="Proteomes" id="UP000000591">
    <property type="component" value="Chromosome VI"/>
</dbReference>
<protein>
    <submittedName>
        <fullName evidence="3">AFR290Wp</fullName>
    </submittedName>
</protein>
<dbReference type="HOGENOM" id="CLU_006407_0_0_1"/>
<dbReference type="AlphaFoldDB" id="Q753M2"/>
<feature type="region of interest" description="Disordered" evidence="1">
    <location>
        <begin position="1"/>
        <end position="24"/>
    </location>
</feature>
<dbReference type="InterPro" id="IPR045153">
    <property type="entry name" value="Est1/Ebs1-like"/>
</dbReference>
<dbReference type="SMART" id="SM00670">
    <property type="entry name" value="PINc"/>
    <property type="match status" value="1"/>
</dbReference>
<dbReference type="GO" id="GO:0042162">
    <property type="term" value="F:telomeric DNA binding"/>
    <property type="evidence" value="ECO:0000318"/>
    <property type="project" value="GO_Central"/>
</dbReference>
<dbReference type="RefSeq" id="NP_985837.2">
    <property type="nucleotide sequence ID" value="NM_211192.2"/>
</dbReference>
<dbReference type="OMA" id="PEVWKCW"/>
<feature type="domain" description="PIN" evidence="2">
    <location>
        <begin position="1037"/>
        <end position="1186"/>
    </location>
</feature>
<proteinExistence type="predicted"/>
<sequence>MQVNEVAMEESGTRMDTALHQKRHSSALGGCRDGLAKRRGPRGGLTACGLVVDAIGAEPGSPSYLPTTSSSNLDAAARAIDNSSLRQVSSTTLHDTRLELPSRLSSSPVQVALDPYLTCADGQSCIVDRVEHFGYPQEEPSPRMGARPKEGVPQSLWSPHSKSGFNTHSKAVASNSGRRGYPCTGSRFADAAGGEQLDDQGPSSNGNNGSSNNGDASGEGAGHPGGGKSSAGGASNGSRGNSDNSANNNSNGNNSGNSNDSDNNGNSDSSVPTVAVTAKQSSQALMEKLQEIYRNIVRQETELQQRCSQLTTSQTTDLKNLWIIYKVNAELIDNYFMFITTALLPTQPEADLLIGKEIIEVYRIERRLWVYGTITFLDVLKNFSNFMDPEVCCQFIIYVFISISNMLGDIPPKFSIIWLERLGDLSRMAIALYPSGFIDWKLSAEHWYHEALKYTFGHGKLYYHMSTVQQNTLAAFVNLGKSVFCRDTFIPSQQYMQLVIDNIYQRAFAERNSGHHRNAHLVEYLKHTEVMLLPSFLESSELQDVVLAFFEQKFGVTSNVDFFDPRLVFVQDSERLKHFFRHASLYAESHLLQLVGFGDPRNPFALLFELPKHLKERKDRREKRKSKSSTSTQYDTSIDDDCAFAAPSEFFETIDSTKYIYKFPDDINIWKESLSYANVTAMKCSMIVLRKFLHGPLLTALPHLLPWGYFLAATNSRVITIPQDEIRRFWVALVRQLFPFNTIITFLNVLLLYMNNQTQANFPFDEYFEQFIDMSLADLVGYFCENEELPEVWECWGTLWFDALNTKHITNLTDINSTGVKDHMFMDSPIDGISFDHNDESGEKFWKRCARVILLFRALALECPFGLREISGGRNWRSLVFKFEEPPSEWCDMYLEPFTLVFDTFEQISPVNLDQRATPYCGMTPDIDIRTLQGYRILLPDYYCFNRNGDMITGSLYTIGTLESSGIHGGDDFNGKRLLENGELVSTERRDYNSLIDREEQPIMDEFLRHTHCKNDVRWEQMLPRGDLHCFADTHVTYFVLDATTWLRHFGHVYKLAANNILKFAICLTTFQELRFLRKSKDESVLEAATRAVITVRQLYYERKLLPLRFTGNVAGHLEEHLEIEEQMTWRSHVDEFVIEAIHKAQDKFNALNDDAKAASRDCIPTGADQRFNFIALVTDDLNMRNKAGAQNIKAFSTRFMFSVCNELGHAKNVCTN</sequence>
<feature type="compositionally biased region" description="Gly residues" evidence="1">
    <location>
        <begin position="217"/>
        <end position="230"/>
    </location>
</feature>
<dbReference type="EMBL" id="AE016819">
    <property type="protein sequence ID" value="AAS53661.2"/>
    <property type="molecule type" value="Genomic_DNA"/>
</dbReference>
<feature type="compositionally biased region" description="Low complexity" evidence="1">
    <location>
        <begin position="231"/>
        <end position="270"/>
    </location>
</feature>
<reference evidence="4" key="2">
    <citation type="journal article" date="2013" name="G3 (Bethesda)">
        <title>Genomes of Ashbya fungi isolated from insects reveal four mating-type loci, numerous translocations, lack of transposons, and distinct gene duplications.</title>
        <authorList>
            <person name="Dietrich F.S."/>
            <person name="Voegeli S."/>
            <person name="Kuo S."/>
            <person name="Philippsen P."/>
        </authorList>
    </citation>
    <scope>GENOME REANNOTATION</scope>
    <source>
        <strain evidence="4">ATCC 10895 / CBS 109.51 / FGSC 9923 / NRRL Y-1056</strain>
    </source>
</reference>
<dbReference type="FunCoup" id="Q753M2">
    <property type="interactions" value="146"/>
</dbReference>
<dbReference type="STRING" id="284811.Q753M2"/>
<dbReference type="GO" id="GO:0005697">
    <property type="term" value="C:telomerase holoenzyme complex"/>
    <property type="evidence" value="ECO:0000318"/>
    <property type="project" value="GO_Central"/>
</dbReference>
<dbReference type="GO" id="GO:0070034">
    <property type="term" value="F:telomerase RNA binding"/>
    <property type="evidence" value="ECO:0000318"/>
    <property type="project" value="GO_Central"/>
</dbReference>